<dbReference type="InterPro" id="IPR001173">
    <property type="entry name" value="Glyco_trans_2-like"/>
</dbReference>
<keyword evidence="6" id="KW-1185">Reference proteome</keyword>
<reference evidence="5 6" key="1">
    <citation type="submission" date="2024-03" db="EMBL/GenBank/DDBJ databases">
        <title>Draft genome sequence of Klenkia terrae.</title>
        <authorList>
            <person name="Duangmal K."/>
            <person name="Chantavorakit T."/>
        </authorList>
    </citation>
    <scope>NUCLEOTIDE SEQUENCE [LARGE SCALE GENOMIC DNA]</scope>
    <source>
        <strain evidence="5 6">JCM 17786</strain>
    </source>
</reference>
<dbReference type="InterPro" id="IPR050834">
    <property type="entry name" value="Glycosyltransf_2"/>
</dbReference>
<dbReference type="EMBL" id="JBAPLV010000005">
    <property type="protein sequence ID" value="MEI4278212.1"/>
    <property type="molecule type" value="Genomic_DNA"/>
</dbReference>
<keyword evidence="2 5" id="KW-0328">Glycosyltransferase</keyword>
<dbReference type="RefSeq" id="WP_336392057.1">
    <property type="nucleotide sequence ID" value="NZ_JBAPLV010000005.1"/>
</dbReference>
<keyword evidence="3 5" id="KW-0808">Transferase</keyword>
<comment type="similarity">
    <text evidence="1">Belongs to the glycosyltransferase 2 family.</text>
</comment>
<organism evidence="5 6">
    <name type="scientific">Klenkia terrae</name>
    <dbReference type="NCBI Taxonomy" id="1052259"/>
    <lineage>
        <taxon>Bacteria</taxon>
        <taxon>Bacillati</taxon>
        <taxon>Actinomycetota</taxon>
        <taxon>Actinomycetes</taxon>
        <taxon>Geodermatophilales</taxon>
        <taxon>Geodermatophilaceae</taxon>
        <taxon>Klenkia</taxon>
    </lineage>
</organism>
<gene>
    <name evidence="5" type="ORF">UXQ13_07015</name>
</gene>
<proteinExistence type="inferred from homology"/>
<dbReference type="InterPro" id="IPR029044">
    <property type="entry name" value="Nucleotide-diphossugar_trans"/>
</dbReference>
<dbReference type="Pfam" id="PF00535">
    <property type="entry name" value="Glycos_transf_2"/>
    <property type="match status" value="1"/>
</dbReference>
<dbReference type="Proteomes" id="UP001373496">
    <property type="component" value="Unassembled WGS sequence"/>
</dbReference>
<evidence type="ECO:0000256" key="1">
    <source>
        <dbReference type="ARBA" id="ARBA00006739"/>
    </source>
</evidence>
<evidence type="ECO:0000256" key="2">
    <source>
        <dbReference type="ARBA" id="ARBA00022676"/>
    </source>
</evidence>
<protein>
    <submittedName>
        <fullName evidence="5">Glycosyltransferase family 2 protein</fullName>
        <ecNumber evidence="5">2.4.-.-</ecNumber>
    </submittedName>
</protein>
<dbReference type="CDD" id="cd00761">
    <property type="entry name" value="Glyco_tranf_GTA_type"/>
    <property type="match status" value="1"/>
</dbReference>
<dbReference type="GO" id="GO:0016757">
    <property type="term" value="F:glycosyltransferase activity"/>
    <property type="evidence" value="ECO:0007669"/>
    <property type="project" value="UniProtKB-KW"/>
</dbReference>
<dbReference type="PANTHER" id="PTHR43685:SF5">
    <property type="entry name" value="GLYCOSYLTRANSFERASE EPSE-RELATED"/>
    <property type="match status" value="1"/>
</dbReference>
<comment type="caution">
    <text evidence="5">The sequence shown here is derived from an EMBL/GenBank/DDBJ whole genome shotgun (WGS) entry which is preliminary data.</text>
</comment>
<dbReference type="PANTHER" id="PTHR43685">
    <property type="entry name" value="GLYCOSYLTRANSFERASE"/>
    <property type="match status" value="1"/>
</dbReference>
<evidence type="ECO:0000313" key="5">
    <source>
        <dbReference type="EMBL" id="MEI4278212.1"/>
    </source>
</evidence>
<dbReference type="SUPFAM" id="SSF53448">
    <property type="entry name" value="Nucleotide-diphospho-sugar transferases"/>
    <property type="match status" value="1"/>
</dbReference>
<dbReference type="Gene3D" id="3.90.550.10">
    <property type="entry name" value="Spore Coat Polysaccharide Biosynthesis Protein SpsA, Chain A"/>
    <property type="match status" value="1"/>
</dbReference>
<evidence type="ECO:0000313" key="6">
    <source>
        <dbReference type="Proteomes" id="UP001373496"/>
    </source>
</evidence>
<dbReference type="EC" id="2.4.-.-" evidence="5"/>
<name>A0ABU8E3J4_9ACTN</name>
<evidence type="ECO:0000259" key="4">
    <source>
        <dbReference type="Pfam" id="PF00535"/>
    </source>
</evidence>
<feature type="domain" description="Glycosyltransferase 2-like" evidence="4">
    <location>
        <begin position="9"/>
        <end position="127"/>
    </location>
</feature>
<evidence type="ECO:0000256" key="3">
    <source>
        <dbReference type="ARBA" id="ARBA00022679"/>
    </source>
</evidence>
<accession>A0ABU8E3J4</accession>
<sequence length="285" mass="30010">MSTLADRVSVVVATRDRRASLLRTLRALPAGPEVVVVDNGSRDGSAAAARRLGATVLALPRNAGAAARTDGVRRAGTPYVAFADDDSWWAPGALERTVELLEAHPRLGVVVARVLLADGREDAVSQKLARAPVGRSPGAPGPDALSFPAFAAVLRREAYLATGGFSRLLFFGGEEHLLALDLAAAGWQLSHCADVVARHDPAAGDVAPGRWARQTRNDLLVTWLRLPVATALRHTAALGARAVREPAAARALAGALRLLPAALARRRPVSRDLADRFATAQRPLG</sequence>